<name>A0A1W0VUS2_SORBI</name>
<organism evidence="1 2">
    <name type="scientific">Sorghum bicolor</name>
    <name type="common">Sorghum</name>
    <name type="synonym">Sorghum vulgare</name>
    <dbReference type="NCBI Taxonomy" id="4558"/>
    <lineage>
        <taxon>Eukaryota</taxon>
        <taxon>Viridiplantae</taxon>
        <taxon>Streptophyta</taxon>
        <taxon>Embryophyta</taxon>
        <taxon>Tracheophyta</taxon>
        <taxon>Spermatophyta</taxon>
        <taxon>Magnoliopsida</taxon>
        <taxon>Liliopsida</taxon>
        <taxon>Poales</taxon>
        <taxon>Poaceae</taxon>
        <taxon>PACMAD clade</taxon>
        <taxon>Panicoideae</taxon>
        <taxon>Andropogonodae</taxon>
        <taxon>Andropogoneae</taxon>
        <taxon>Sorghinae</taxon>
        <taxon>Sorghum</taxon>
    </lineage>
</organism>
<dbReference type="Proteomes" id="UP000000768">
    <property type="component" value="Chromosome 10"/>
</dbReference>
<evidence type="ECO:0000313" key="1">
    <source>
        <dbReference type="EMBL" id="OQU77016.1"/>
    </source>
</evidence>
<evidence type="ECO:0000313" key="2">
    <source>
        <dbReference type="Proteomes" id="UP000000768"/>
    </source>
</evidence>
<dbReference type="InParanoid" id="A0A1W0VUS2"/>
<proteinExistence type="predicted"/>
<keyword evidence="2" id="KW-1185">Reference proteome</keyword>
<dbReference type="Gramene" id="OQU77016">
    <property type="protein sequence ID" value="OQU77016"/>
    <property type="gene ID" value="SORBI_3010G253901"/>
</dbReference>
<dbReference type="EMBL" id="CM000769">
    <property type="protein sequence ID" value="OQU77016.1"/>
    <property type="molecule type" value="Genomic_DNA"/>
</dbReference>
<gene>
    <name evidence="1" type="ORF">SORBI_3010G253901</name>
</gene>
<reference evidence="2" key="2">
    <citation type="journal article" date="2018" name="Plant J.">
        <title>The Sorghum bicolor reference genome: improved assembly, gene annotations, a transcriptome atlas, and signatures of genome organization.</title>
        <authorList>
            <person name="McCormick R.F."/>
            <person name="Truong S.K."/>
            <person name="Sreedasyam A."/>
            <person name="Jenkins J."/>
            <person name="Shu S."/>
            <person name="Sims D."/>
            <person name="Kennedy M."/>
            <person name="Amirebrahimi M."/>
            <person name="Weers B.D."/>
            <person name="McKinley B."/>
            <person name="Mattison A."/>
            <person name="Morishige D.T."/>
            <person name="Grimwood J."/>
            <person name="Schmutz J."/>
            <person name="Mullet J.E."/>
        </authorList>
    </citation>
    <scope>NUCLEOTIDE SEQUENCE [LARGE SCALE GENOMIC DNA]</scope>
    <source>
        <strain evidence="2">cv. BTx623</strain>
    </source>
</reference>
<protein>
    <submittedName>
        <fullName evidence="1">Uncharacterized protein</fullName>
    </submittedName>
</protein>
<accession>A0A1W0VUS2</accession>
<reference evidence="1 2" key="1">
    <citation type="journal article" date="2009" name="Nature">
        <title>The Sorghum bicolor genome and the diversification of grasses.</title>
        <authorList>
            <person name="Paterson A.H."/>
            <person name="Bowers J.E."/>
            <person name="Bruggmann R."/>
            <person name="Dubchak I."/>
            <person name="Grimwood J."/>
            <person name="Gundlach H."/>
            <person name="Haberer G."/>
            <person name="Hellsten U."/>
            <person name="Mitros T."/>
            <person name="Poliakov A."/>
            <person name="Schmutz J."/>
            <person name="Spannagl M."/>
            <person name="Tang H."/>
            <person name="Wang X."/>
            <person name="Wicker T."/>
            <person name="Bharti A.K."/>
            <person name="Chapman J."/>
            <person name="Feltus F.A."/>
            <person name="Gowik U."/>
            <person name="Grigoriev I.V."/>
            <person name="Lyons E."/>
            <person name="Maher C.A."/>
            <person name="Martis M."/>
            <person name="Narechania A."/>
            <person name="Otillar R.P."/>
            <person name="Penning B.W."/>
            <person name="Salamov A.A."/>
            <person name="Wang Y."/>
            <person name="Zhang L."/>
            <person name="Carpita N.C."/>
            <person name="Freeling M."/>
            <person name="Gingle A.R."/>
            <person name="Hash C.T."/>
            <person name="Keller B."/>
            <person name="Klein P."/>
            <person name="Kresovich S."/>
            <person name="McCann M.C."/>
            <person name="Ming R."/>
            <person name="Peterson D.G."/>
            <person name="Mehboob-ur-Rahman"/>
            <person name="Ware D."/>
            <person name="Westhoff P."/>
            <person name="Mayer K.F."/>
            <person name="Messing J."/>
            <person name="Rokhsar D.S."/>
        </authorList>
    </citation>
    <scope>NUCLEOTIDE SEQUENCE [LARGE SCALE GENOMIC DNA]</scope>
    <source>
        <strain evidence="2">cv. BTx623</strain>
    </source>
</reference>
<dbReference type="AlphaFoldDB" id="A0A1W0VUS2"/>
<sequence>MCNRVPNGDDDCSGNYQTCLQNQSQVQLRALAFEVLLGSGKGWMKILGGNFSNIVISTKHPKAKQVQSSNGTSLSEACKRLTCGNNSSFYLYLL</sequence>